<dbReference type="EMBL" id="CAXAMM010024014">
    <property type="protein sequence ID" value="CAK9054601.1"/>
    <property type="molecule type" value="Genomic_DNA"/>
</dbReference>
<evidence type="ECO:0000256" key="1">
    <source>
        <dbReference type="SAM" id="MobiDB-lite"/>
    </source>
</evidence>
<evidence type="ECO:0000313" key="2">
    <source>
        <dbReference type="EMBL" id="CAK9054601.1"/>
    </source>
</evidence>
<organism evidence="2 3">
    <name type="scientific">Durusdinium trenchii</name>
    <dbReference type="NCBI Taxonomy" id="1381693"/>
    <lineage>
        <taxon>Eukaryota</taxon>
        <taxon>Sar</taxon>
        <taxon>Alveolata</taxon>
        <taxon>Dinophyceae</taxon>
        <taxon>Suessiales</taxon>
        <taxon>Symbiodiniaceae</taxon>
        <taxon>Durusdinium</taxon>
    </lineage>
</organism>
<feature type="region of interest" description="Disordered" evidence="1">
    <location>
        <begin position="173"/>
        <end position="254"/>
    </location>
</feature>
<feature type="region of interest" description="Disordered" evidence="1">
    <location>
        <begin position="69"/>
        <end position="137"/>
    </location>
</feature>
<comment type="caution">
    <text evidence="2">The sequence shown here is derived from an EMBL/GenBank/DDBJ whole genome shotgun (WGS) entry which is preliminary data.</text>
</comment>
<reference evidence="2 3" key="1">
    <citation type="submission" date="2024-02" db="EMBL/GenBank/DDBJ databases">
        <authorList>
            <person name="Chen Y."/>
            <person name="Shah S."/>
            <person name="Dougan E. K."/>
            <person name="Thang M."/>
            <person name="Chan C."/>
        </authorList>
    </citation>
    <scope>NUCLEOTIDE SEQUENCE [LARGE SCALE GENOMIC DNA]</scope>
</reference>
<feature type="compositionally biased region" description="Polar residues" evidence="1">
    <location>
        <begin position="73"/>
        <end position="95"/>
    </location>
</feature>
<evidence type="ECO:0000313" key="3">
    <source>
        <dbReference type="Proteomes" id="UP001642464"/>
    </source>
</evidence>
<name>A0ABP0MSY2_9DINO</name>
<proteinExistence type="predicted"/>
<feature type="non-terminal residue" evidence="2">
    <location>
        <position position="254"/>
    </location>
</feature>
<feature type="non-terminal residue" evidence="2">
    <location>
        <position position="1"/>
    </location>
</feature>
<gene>
    <name evidence="2" type="ORF">SCF082_LOCUS29620</name>
</gene>
<keyword evidence="3" id="KW-1185">Reference proteome</keyword>
<sequence>SSPADVPVPTARPSPTSAGAFLDEAILGPLPVLSSALGPASSALVSPSDMPVPTYVPSPTEEIFVEELPTESVPVQSQREPTESVPSEPTKTLPTHSVVPTRLPTRVPTRSVEGTRLPPSSPADLPVPTQMPSPTQAFGDEEALDLAPVASPGVSARQSSGFSMMLDSAIASPSMPVPTERPSPTSLPEVVEVPDDLPGAPEMGESASAPFSSMPMRSPSEMPVPTEMPTEMASPYSVPQPEVPTGEVATATIG</sequence>
<feature type="compositionally biased region" description="Low complexity" evidence="1">
    <location>
        <begin position="206"/>
        <end position="225"/>
    </location>
</feature>
<dbReference type="Proteomes" id="UP001642464">
    <property type="component" value="Unassembled WGS sequence"/>
</dbReference>
<accession>A0ABP0MSY2</accession>
<protein>
    <submittedName>
        <fullName evidence="2">Uncharacterized protein</fullName>
    </submittedName>
</protein>